<protein>
    <recommendedName>
        <fullName evidence="10">L-threonylcarbamoyladenylate synthase</fullName>
        <ecNumber evidence="3">2.7.7.87</ecNumber>
    </recommendedName>
    <alternativeName>
        <fullName evidence="10">L-threonylcarbamoyladenylate synthase</fullName>
    </alternativeName>
</protein>
<dbReference type="GO" id="GO:0000049">
    <property type="term" value="F:tRNA binding"/>
    <property type="evidence" value="ECO:0007669"/>
    <property type="project" value="TreeGrafter"/>
</dbReference>
<dbReference type="EC" id="2.7.7.87" evidence="3"/>
<organism evidence="13 14">
    <name type="scientific">Candidatus Falkowbacteria bacterium CG11_big_fil_rev_8_21_14_0_20_39_10</name>
    <dbReference type="NCBI Taxonomy" id="1974570"/>
    <lineage>
        <taxon>Bacteria</taxon>
        <taxon>Candidatus Falkowiibacteriota</taxon>
    </lineage>
</organism>
<dbReference type="InterPro" id="IPR006070">
    <property type="entry name" value="Sua5-like_dom"/>
</dbReference>
<keyword evidence="4" id="KW-0963">Cytoplasm</keyword>
<dbReference type="GO" id="GO:0005737">
    <property type="term" value="C:cytoplasm"/>
    <property type="evidence" value="ECO:0007669"/>
    <property type="project" value="UniProtKB-SubCell"/>
</dbReference>
<evidence type="ECO:0000256" key="5">
    <source>
        <dbReference type="ARBA" id="ARBA00022679"/>
    </source>
</evidence>
<dbReference type="Pfam" id="PF01300">
    <property type="entry name" value="Sua5_yciO_yrdC"/>
    <property type="match status" value="1"/>
</dbReference>
<gene>
    <name evidence="13" type="ORF">COV49_02815</name>
</gene>
<evidence type="ECO:0000256" key="2">
    <source>
        <dbReference type="ARBA" id="ARBA00007663"/>
    </source>
</evidence>
<evidence type="ECO:0000256" key="3">
    <source>
        <dbReference type="ARBA" id="ARBA00012584"/>
    </source>
</evidence>
<sequence length="199" mass="21985">MKKLELNLKNIKESDINLIVAYLKKGRVVVLPTDTVYGLHGDATNNRVIKKINKLKKREGQSPLLILVNGLAMTKKYCYLNKEQTKALDKFWGLKSRPTSVILKSKGKLPKELTAGLDSVGIRLPKGDFLTTIIDRVGVPIISTSLNISGEKPLIGVKGLGQYFRGAKPDLAVDAEKIKGAPSRIIDLRSINDIRILRS</sequence>
<name>A0A2M6K941_9BACT</name>
<evidence type="ECO:0000256" key="9">
    <source>
        <dbReference type="ARBA" id="ARBA00022840"/>
    </source>
</evidence>
<dbReference type="GO" id="GO:0008033">
    <property type="term" value="P:tRNA processing"/>
    <property type="evidence" value="ECO:0007669"/>
    <property type="project" value="UniProtKB-KW"/>
</dbReference>
<keyword evidence="9" id="KW-0067">ATP-binding</keyword>
<dbReference type="Gene3D" id="3.90.870.10">
    <property type="entry name" value="DHBP synthase"/>
    <property type="match status" value="1"/>
</dbReference>
<keyword evidence="5" id="KW-0808">Transferase</keyword>
<comment type="similarity">
    <text evidence="2">Belongs to the SUA5 family.</text>
</comment>
<comment type="caution">
    <text evidence="13">The sequence shown here is derived from an EMBL/GenBank/DDBJ whole genome shotgun (WGS) entry which is preliminary data.</text>
</comment>
<dbReference type="InterPro" id="IPR017945">
    <property type="entry name" value="DHBP_synth_RibB-like_a/b_dom"/>
</dbReference>
<dbReference type="GO" id="GO:0003725">
    <property type="term" value="F:double-stranded RNA binding"/>
    <property type="evidence" value="ECO:0007669"/>
    <property type="project" value="InterPro"/>
</dbReference>
<dbReference type="PANTHER" id="PTHR17490:SF16">
    <property type="entry name" value="THREONYLCARBAMOYL-AMP SYNTHASE"/>
    <property type="match status" value="1"/>
</dbReference>
<dbReference type="EMBL" id="PCWW01000048">
    <property type="protein sequence ID" value="PIR13250.1"/>
    <property type="molecule type" value="Genomic_DNA"/>
</dbReference>
<evidence type="ECO:0000256" key="10">
    <source>
        <dbReference type="ARBA" id="ARBA00029774"/>
    </source>
</evidence>
<keyword evidence="6" id="KW-0819">tRNA processing</keyword>
<dbReference type="InterPro" id="IPR050156">
    <property type="entry name" value="TC-AMP_synthase_SUA5"/>
</dbReference>
<dbReference type="GO" id="GO:0005524">
    <property type="term" value="F:ATP binding"/>
    <property type="evidence" value="ECO:0007669"/>
    <property type="project" value="UniProtKB-KW"/>
</dbReference>
<dbReference type="GO" id="GO:0006450">
    <property type="term" value="P:regulation of translational fidelity"/>
    <property type="evidence" value="ECO:0007669"/>
    <property type="project" value="TreeGrafter"/>
</dbReference>
<evidence type="ECO:0000256" key="6">
    <source>
        <dbReference type="ARBA" id="ARBA00022694"/>
    </source>
</evidence>
<feature type="domain" description="YrdC-like" evidence="12">
    <location>
        <begin position="13"/>
        <end position="199"/>
    </location>
</feature>
<evidence type="ECO:0000256" key="7">
    <source>
        <dbReference type="ARBA" id="ARBA00022695"/>
    </source>
</evidence>
<keyword evidence="8" id="KW-0547">Nucleotide-binding</keyword>
<comment type="catalytic activity">
    <reaction evidence="11">
        <text>L-threonine + hydrogencarbonate + ATP = L-threonylcarbamoyladenylate + diphosphate + H2O</text>
        <dbReference type="Rhea" id="RHEA:36407"/>
        <dbReference type="ChEBI" id="CHEBI:15377"/>
        <dbReference type="ChEBI" id="CHEBI:17544"/>
        <dbReference type="ChEBI" id="CHEBI:30616"/>
        <dbReference type="ChEBI" id="CHEBI:33019"/>
        <dbReference type="ChEBI" id="CHEBI:57926"/>
        <dbReference type="ChEBI" id="CHEBI:73682"/>
        <dbReference type="EC" id="2.7.7.87"/>
    </reaction>
</comment>
<dbReference type="Proteomes" id="UP000230869">
    <property type="component" value="Unassembled WGS sequence"/>
</dbReference>
<evidence type="ECO:0000256" key="4">
    <source>
        <dbReference type="ARBA" id="ARBA00022490"/>
    </source>
</evidence>
<reference evidence="13 14" key="1">
    <citation type="submission" date="2017-09" db="EMBL/GenBank/DDBJ databases">
        <title>Depth-based differentiation of microbial function through sediment-hosted aquifers and enrichment of novel symbionts in the deep terrestrial subsurface.</title>
        <authorList>
            <person name="Probst A.J."/>
            <person name="Ladd B."/>
            <person name="Jarett J.K."/>
            <person name="Geller-Mcgrath D.E."/>
            <person name="Sieber C.M."/>
            <person name="Emerson J.B."/>
            <person name="Anantharaman K."/>
            <person name="Thomas B.C."/>
            <person name="Malmstrom R."/>
            <person name="Stieglmeier M."/>
            <person name="Klingl A."/>
            <person name="Woyke T."/>
            <person name="Ryan C.M."/>
            <person name="Banfield J.F."/>
        </authorList>
    </citation>
    <scope>NUCLEOTIDE SEQUENCE [LARGE SCALE GENOMIC DNA]</scope>
    <source>
        <strain evidence="13">CG11_big_fil_rev_8_21_14_0_20_39_10</strain>
    </source>
</reference>
<evidence type="ECO:0000259" key="12">
    <source>
        <dbReference type="PROSITE" id="PS51163"/>
    </source>
</evidence>
<evidence type="ECO:0000313" key="14">
    <source>
        <dbReference type="Proteomes" id="UP000230869"/>
    </source>
</evidence>
<comment type="subcellular location">
    <subcellularLocation>
        <location evidence="1">Cytoplasm</location>
    </subcellularLocation>
</comment>
<evidence type="ECO:0000256" key="8">
    <source>
        <dbReference type="ARBA" id="ARBA00022741"/>
    </source>
</evidence>
<dbReference type="PANTHER" id="PTHR17490">
    <property type="entry name" value="SUA5"/>
    <property type="match status" value="1"/>
</dbReference>
<dbReference type="SUPFAM" id="SSF55821">
    <property type="entry name" value="YrdC/RibB"/>
    <property type="match status" value="1"/>
</dbReference>
<dbReference type="NCBIfam" id="TIGR00057">
    <property type="entry name" value="L-threonylcarbamoyladenylate synthase"/>
    <property type="match status" value="1"/>
</dbReference>
<dbReference type="PROSITE" id="PS51163">
    <property type="entry name" value="YRDC"/>
    <property type="match status" value="1"/>
</dbReference>
<accession>A0A2M6K941</accession>
<evidence type="ECO:0000313" key="13">
    <source>
        <dbReference type="EMBL" id="PIR13250.1"/>
    </source>
</evidence>
<dbReference type="AlphaFoldDB" id="A0A2M6K941"/>
<evidence type="ECO:0000256" key="11">
    <source>
        <dbReference type="ARBA" id="ARBA00048366"/>
    </source>
</evidence>
<proteinExistence type="inferred from homology"/>
<dbReference type="GO" id="GO:0061710">
    <property type="term" value="F:L-threonylcarbamoyladenylate synthase"/>
    <property type="evidence" value="ECO:0007669"/>
    <property type="project" value="UniProtKB-EC"/>
</dbReference>
<keyword evidence="7" id="KW-0548">Nucleotidyltransferase</keyword>
<evidence type="ECO:0000256" key="1">
    <source>
        <dbReference type="ARBA" id="ARBA00004496"/>
    </source>
</evidence>